<protein>
    <recommendedName>
        <fullName evidence="1">Exportin-2 central domain-containing protein</fullName>
    </recommendedName>
</protein>
<dbReference type="InterPro" id="IPR016024">
    <property type="entry name" value="ARM-type_fold"/>
</dbReference>
<reference evidence="2 3" key="1">
    <citation type="submission" date="2018-11" db="EMBL/GenBank/DDBJ databases">
        <authorList>
            <consortium name="Pathogen Informatics"/>
        </authorList>
    </citation>
    <scope>NUCLEOTIDE SEQUENCE [LARGE SCALE GENOMIC DNA]</scope>
</reference>
<evidence type="ECO:0000313" key="2">
    <source>
        <dbReference type="EMBL" id="VDN16114.1"/>
    </source>
</evidence>
<name>A0A3P7LH30_DIBLA</name>
<proteinExistence type="predicted"/>
<dbReference type="Pfam" id="PF08506">
    <property type="entry name" value="Cse1"/>
    <property type="match status" value="1"/>
</dbReference>
<dbReference type="OrthoDB" id="3268246at2759"/>
<keyword evidence="3" id="KW-1185">Reference proteome</keyword>
<dbReference type="InterPro" id="IPR013713">
    <property type="entry name" value="XPO2_central"/>
</dbReference>
<sequence>MPVIKADCLRYTITFRGLLPSATIPVLVNLVPNFLAAASPVVHNYAAVLLEKLLLMTLPDQPMDISAPELLIQRLLETLSRQCSLESVYLMRALLRACACLEERCLPSMNALVPHLVNRLSQVVKVLSLVCPKPRVTLIGHRA</sequence>
<evidence type="ECO:0000259" key="1">
    <source>
        <dbReference type="Pfam" id="PF08506"/>
    </source>
</evidence>
<dbReference type="GO" id="GO:0006886">
    <property type="term" value="P:intracellular protein transport"/>
    <property type="evidence" value="ECO:0007669"/>
    <property type="project" value="InterPro"/>
</dbReference>
<dbReference type="SUPFAM" id="SSF48371">
    <property type="entry name" value="ARM repeat"/>
    <property type="match status" value="1"/>
</dbReference>
<dbReference type="Gene3D" id="1.25.10.10">
    <property type="entry name" value="Leucine-rich Repeat Variant"/>
    <property type="match status" value="1"/>
</dbReference>
<gene>
    <name evidence="2" type="ORF">DILT_LOCUS11945</name>
</gene>
<dbReference type="Proteomes" id="UP000281553">
    <property type="component" value="Unassembled WGS sequence"/>
</dbReference>
<organism evidence="2 3">
    <name type="scientific">Dibothriocephalus latus</name>
    <name type="common">Fish tapeworm</name>
    <name type="synonym">Diphyllobothrium latum</name>
    <dbReference type="NCBI Taxonomy" id="60516"/>
    <lineage>
        <taxon>Eukaryota</taxon>
        <taxon>Metazoa</taxon>
        <taxon>Spiralia</taxon>
        <taxon>Lophotrochozoa</taxon>
        <taxon>Platyhelminthes</taxon>
        <taxon>Cestoda</taxon>
        <taxon>Eucestoda</taxon>
        <taxon>Diphyllobothriidea</taxon>
        <taxon>Diphyllobothriidae</taxon>
        <taxon>Dibothriocephalus</taxon>
    </lineage>
</organism>
<dbReference type="EMBL" id="UYRU01064712">
    <property type="protein sequence ID" value="VDN16114.1"/>
    <property type="molecule type" value="Genomic_DNA"/>
</dbReference>
<evidence type="ECO:0000313" key="3">
    <source>
        <dbReference type="Proteomes" id="UP000281553"/>
    </source>
</evidence>
<dbReference type="InterPro" id="IPR011989">
    <property type="entry name" value="ARM-like"/>
</dbReference>
<dbReference type="AlphaFoldDB" id="A0A3P7LH30"/>
<accession>A0A3P7LH30</accession>
<feature type="domain" description="Exportin-2 central" evidence="1">
    <location>
        <begin position="2"/>
        <end position="48"/>
    </location>
</feature>